<evidence type="ECO:0000313" key="2">
    <source>
        <dbReference type="Proteomes" id="UP000054279"/>
    </source>
</evidence>
<dbReference type="HOGENOM" id="CLU_2869099_0_0_1"/>
<evidence type="ECO:0000313" key="1">
    <source>
        <dbReference type="EMBL" id="KIJ43969.1"/>
    </source>
</evidence>
<reference evidence="1 2" key="1">
    <citation type="submission" date="2014-06" db="EMBL/GenBank/DDBJ databases">
        <title>Evolutionary Origins and Diversification of the Mycorrhizal Mutualists.</title>
        <authorList>
            <consortium name="DOE Joint Genome Institute"/>
            <consortium name="Mycorrhizal Genomics Consortium"/>
            <person name="Kohler A."/>
            <person name="Kuo A."/>
            <person name="Nagy L.G."/>
            <person name="Floudas D."/>
            <person name="Copeland A."/>
            <person name="Barry K.W."/>
            <person name="Cichocki N."/>
            <person name="Veneault-Fourrey C."/>
            <person name="LaButti K."/>
            <person name="Lindquist E.A."/>
            <person name="Lipzen A."/>
            <person name="Lundell T."/>
            <person name="Morin E."/>
            <person name="Murat C."/>
            <person name="Riley R."/>
            <person name="Ohm R."/>
            <person name="Sun H."/>
            <person name="Tunlid A."/>
            <person name="Henrissat B."/>
            <person name="Grigoriev I.V."/>
            <person name="Hibbett D.S."/>
            <person name="Martin F."/>
        </authorList>
    </citation>
    <scope>NUCLEOTIDE SEQUENCE [LARGE SCALE GENOMIC DNA]</scope>
    <source>
        <strain evidence="1 2">SS14</strain>
    </source>
</reference>
<accession>A0A0C9VAJ8</accession>
<name>A0A0C9VAJ8_SPHS4</name>
<keyword evidence="2" id="KW-1185">Reference proteome</keyword>
<dbReference type="AlphaFoldDB" id="A0A0C9VAJ8"/>
<dbReference type="Proteomes" id="UP000054279">
    <property type="component" value="Unassembled WGS sequence"/>
</dbReference>
<dbReference type="EMBL" id="KN837119">
    <property type="protein sequence ID" value="KIJ43969.1"/>
    <property type="molecule type" value="Genomic_DNA"/>
</dbReference>
<proteinExistence type="predicted"/>
<protein>
    <submittedName>
        <fullName evidence="1">Uncharacterized protein</fullName>
    </submittedName>
</protein>
<organism evidence="1 2">
    <name type="scientific">Sphaerobolus stellatus (strain SS14)</name>
    <dbReference type="NCBI Taxonomy" id="990650"/>
    <lineage>
        <taxon>Eukaryota</taxon>
        <taxon>Fungi</taxon>
        <taxon>Dikarya</taxon>
        <taxon>Basidiomycota</taxon>
        <taxon>Agaricomycotina</taxon>
        <taxon>Agaricomycetes</taxon>
        <taxon>Phallomycetidae</taxon>
        <taxon>Geastrales</taxon>
        <taxon>Sphaerobolaceae</taxon>
        <taxon>Sphaerobolus</taxon>
    </lineage>
</organism>
<sequence>MNAQQQHGLENHDPYWYRRIRTPNDLSCSGAIWVSNTLSGMPRSFLSMQQMHGERLTWPLAHLM</sequence>
<gene>
    <name evidence="1" type="ORF">M422DRAFT_30553</name>
</gene>